<feature type="transmembrane region" description="Helical" evidence="7">
    <location>
        <begin position="58"/>
        <end position="76"/>
    </location>
</feature>
<dbReference type="AlphaFoldDB" id="A0A2M6WAN9"/>
<evidence type="ECO:0000256" key="6">
    <source>
        <dbReference type="ARBA" id="ARBA00023136"/>
    </source>
</evidence>
<name>A0A2M6WAN9_9BACT</name>
<feature type="transmembrane region" description="Helical" evidence="7">
    <location>
        <begin position="253"/>
        <end position="270"/>
    </location>
</feature>
<evidence type="ECO:0000256" key="2">
    <source>
        <dbReference type="ARBA" id="ARBA00022692"/>
    </source>
</evidence>
<evidence type="ECO:0000313" key="11">
    <source>
        <dbReference type="Proteomes" id="UP000231464"/>
    </source>
</evidence>
<reference evidence="11" key="1">
    <citation type="submission" date="2017-09" db="EMBL/GenBank/DDBJ databases">
        <title>Depth-based differentiation of microbial function through sediment-hosted aquifers and enrichment of novel symbionts in the deep terrestrial subsurface.</title>
        <authorList>
            <person name="Probst A.J."/>
            <person name="Ladd B."/>
            <person name="Jarett J.K."/>
            <person name="Geller-Mcgrath D.E."/>
            <person name="Sieber C.M.K."/>
            <person name="Emerson J.B."/>
            <person name="Anantharaman K."/>
            <person name="Thomas B.C."/>
            <person name="Malmstrom R."/>
            <person name="Stieglmeier M."/>
            <person name="Klingl A."/>
            <person name="Woyke T."/>
            <person name="Ryan C.M."/>
            <person name="Banfield J.F."/>
        </authorList>
    </citation>
    <scope>NUCLEOTIDE SEQUENCE [LARGE SCALE GENOMIC DNA]</scope>
</reference>
<dbReference type="SMART" id="SM00382">
    <property type="entry name" value="AAA"/>
    <property type="match status" value="1"/>
</dbReference>
<sequence>MSFKELLKLIWQYLRPQKRMVYFCIFLATLAAVISAIIPIIYGRLVDTAVNQNPDLKMIALTLFVWFVFVLIANWISRFNDFKGSRLGNEVFQSFTTDIYYHYLQLPLSFYKDKKSGEQMNKVSRAANFIWDITESLTFYLLPSFLTALVAIILMFMTEWRLTAVIILILFFYTLISVIKNKPILEAEKKSNKLWELAWGHIYDSVHNIQLVKAHIKENEERLNAENFLNRVRHKMTDFFWGHRRLSAWRNNIQGLGFIIVFALALYFLIQKQITAGVLVSFVGYVNLVFRPFNQLTDHYRQLQRGMITIGRAVKLFDIEKELYGHGKKLKNIKGRIEFKKVSFAYDDKYKKVLKNINFRAEPGETIALVGESGAGKTTLVGLLSRNYELKSGQILLDGHNINELELTSLREKIAIVPQEISLFNNTIKKNLVYAKKRAGEKEIIKALKAANAWDFVSKFPKKINQKVGERGIKLSTGQKQRIAIARAILRDPKILILDEATSSLDSISEKLVQEALKNLILSRTTFIIAHRLSTILQADKILVFDKGELVEQGRHDELIKNQGVYWRLYQKQKF</sequence>
<evidence type="ECO:0000259" key="9">
    <source>
        <dbReference type="PROSITE" id="PS50929"/>
    </source>
</evidence>
<dbReference type="GO" id="GO:0005524">
    <property type="term" value="F:ATP binding"/>
    <property type="evidence" value="ECO:0007669"/>
    <property type="project" value="UniProtKB-KW"/>
</dbReference>
<gene>
    <name evidence="10" type="ORF">COU23_01645</name>
</gene>
<feature type="transmembrane region" description="Helical" evidence="7">
    <location>
        <begin position="162"/>
        <end position="179"/>
    </location>
</feature>
<feature type="transmembrane region" description="Helical" evidence="7">
    <location>
        <begin position="137"/>
        <end position="156"/>
    </location>
</feature>
<evidence type="ECO:0000256" key="3">
    <source>
        <dbReference type="ARBA" id="ARBA00022741"/>
    </source>
</evidence>
<dbReference type="InterPro" id="IPR003593">
    <property type="entry name" value="AAA+_ATPase"/>
</dbReference>
<dbReference type="PROSITE" id="PS50893">
    <property type="entry name" value="ABC_TRANSPORTER_2"/>
    <property type="match status" value="1"/>
</dbReference>
<feature type="transmembrane region" description="Helical" evidence="7">
    <location>
        <begin position="276"/>
        <end position="293"/>
    </location>
</feature>
<dbReference type="GO" id="GO:0016887">
    <property type="term" value="F:ATP hydrolysis activity"/>
    <property type="evidence" value="ECO:0007669"/>
    <property type="project" value="InterPro"/>
</dbReference>
<keyword evidence="6 7" id="KW-0472">Membrane</keyword>
<dbReference type="SUPFAM" id="SSF52540">
    <property type="entry name" value="P-loop containing nucleoside triphosphate hydrolases"/>
    <property type="match status" value="1"/>
</dbReference>
<feature type="domain" description="ABC transporter" evidence="8">
    <location>
        <begin position="337"/>
        <end position="572"/>
    </location>
</feature>
<keyword evidence="5 7" id="KW-1133">Transmembrane helix</keyword>
<feature type="transmembrane region" description="Helical" evidence="7">
    <location>
        <begin position="21"/>
        <end position="42"/>
    </location>
</feature>
<dbReference type="InterPro" id="IPR011527">
    <property type="entry name" value="ABC1_TM_dom"/>
</dbReference>
<evidence type="ECO:0000259" key="8">
    <source>
        <dbReference type="PROSITE" id="PS50893"/>
    </source>
</evidence>
<organism evidence="10 11">
    <name type="scientific">Candidatus Kuenenbacteria bacterium CG10_big_fil_rev_8_21_14_0_10_36_11</name>
    <dbReference type="NCBI Taxonomy" id="1974618"/>
    <lineage>
        <taxon>Bacteria</taxon>
        <taxon>Candidatus Kueneniibacteriota</taxon>
    </lineage>
</organism>
<evidence type="ECO:0000256" key="4">
    <source>
        <dbReference type="ARBA" id="ARBA00022840"/>
    </source>
</evidence>
<dbReference type="InterPro" id="IPR036640">
    <property type="entry name" value="ABC1_TM_sf"/>
</dbReference>
<dbReference type="InterPro" id="IPR027417">
    <property type="entry name" value="P-loop_NTPase"/>
</dbReference>
<keyword evidence="2 7" id="KW-0812">Transmembrane</keyword>
<keyword evidence="3" id="KW-0547">Nucleotide-binding</keyword>
<dbReference type="Pfam" id="PF00664">
    <property type="entry name" value="ABC_membrane"/>
    <property type="match status" value="1"/>
</dbReference>
<dbReference type="PROSITE" id="PS50929">
    <property type="entry name" value="ABC_TM1F"/>
    <property type="match status" value="1"/>
</dbReference>
<dbReference type="FunFam" id="3.40.50.300:FF:000218">
    <property type="entry name" value="Multidrug ABC transporter ATP-binding protein"/>
    <property type="match status" value="1"/>
</dbReference>
<dbReference type="InterPro" id="IPR039421">
    <property type="entry name" value="Type_1_exporter"/>
</dbReference>
<dbReference type="Pfam" id="PF00005">
    <property type="entry name" value="ABC_tran"/>
    <property type="match status" value="1"/>
</dbReference>
<evidence type="ECO:0000256" key="5">
    <source>
        <dbReference type="ARBA" id="ARBA00022989"/>
    </source>
</evidence>
<proteinExistence type="predicted"/>
<accession>A0A2M6WAN9</accession>
<keyword evidence="4" id="KW-0067">ATP-binding</keyword>
<dbReference type="PANTHER" id="PTHR43394">
    <property type="entry name" value="ATP-DEPENDENT PERMEASE MDL1, MITOCHONDRIAL"/>
    <property type="match status" value="1"/>
</dbReference>
<comment type="subcellular location">
    <subcellularLocation>
        <location evidence="1">Cell membrane</location>
        <topology evidence="1">Multi-pass membrane protein</topology>
    </subcellularLocation>
</comment>
<evidence type="ECO:0000313" key="10">
    <source>
        <dbReference type="EMBL" id="PIT89868.1"/>
    </source>
</evidence>
<dbReference type="PANTHER" id="PTHR43394:SF1">
    <property type="entry name" value="ATP-BINDING CASSETTE SUB-FAMILY B MEMBER 10, MITOCHONDRIAL"/>
    <property type="match status" value="1"/>
</dbReference>
<evidence type="ECO:0000256" key="1">
    <source>
        <dbReference type="ARBA" id="ARBA00004651"/>
    </source>
</evidence>
<dbReference type="Gene3D" id="1.20.1560.10">
    <property type="entry name" value="ABC transporter type 1, transmembrane domain"/>
    <property type="match status" value="1"/>
</dbReference>
<dbReference type="SUPFAM" id="SSF90123">
    <property type="entry name" value="ABC transporter transmembrane region"/>
    <property type="match status" value="1"/>
</dbReference>
<comment type="caution">
    <text evidence="10">The sequence shown here is derived from an EMBL/GenBank/DDBJ whole genome shotgun (WGS) entry which is preliminary data.</text>
</comment>
<dbReference type="Proteomes" id="UP000231464">
    <property type="component" value="Unassembled WGS sequence"/>
</dbReference>
<dbReference type="EMBL" id="PFBP01000026">
    <property type="protein sequence ID" value="PIT89868.1"/>
    <property type="molecule type" value="Genomic_DNA"/>
</dbReference>
<dbReference type="CDD" id="cd07346">
    <property type="entry name" value="ABC_6TM_exporters"/>
    <property type="match status" value="1"/>
</dbReference>
<feature type="domain" description="ABC transmembrane type-1" evidence="9">
    <location>
        <begin position="23"/>
        <end position="305"/>
    </location>
</feature>
<dbReference type="GO" id="GO:0015421">
    <property type="term" value="F:ABC-type oligopeptide transporter activity"/>
    <property type="evidence" value="ECO:0007669"/>
    <property type="project" value="TreeGrafter"/>
</dbReference>
<dbReference type="Gene3D" id="3.40.50.300">
    <property type="entry name" value="P-loop containing nucleotide triphosphate hydrolases"/>
    <property type="match status" value="1"/>
</dbReference>
<evidence type="ECO:0000256" key="7">
    <source>
        <dbReference type="SAM" id="Phobius"/>
    </source>
</evidence>
<evidence type="ECO:0008006" key="12">
    <source>
        <dbReference type="Google" id="ProtNLM"/>
    </source>
</evidence>
<dbReference type="InterPro" id="IPR003439">
    <property type="entry name" value="ABC_transporter-like_ATP-bd"/>
</dbReference>
<dbReference type="GO" id="GO:0005886">
    <property type="term" value="C:plasma membrane"/>
    <property type="evidence" value="ECO:0007669"/>
    <property type="project" value="UniProtKB-SubCell"/>
</dbReference>
<protein>
    <recommendedName>
        <fullName evidence="12">ABC transporter ATP-binding protein</fullName>
    </recommendedName>
</protein>